<evidence type="ECO:0000256" key="1">
    <source>
        <dbReference type="SAM" id="MobiDB-lite"/>
    </source>
</evidence>
<sequence length="91" mass="9868">MRDPGRADPPDRAANGPDRPAIADVPAARDRLGRASAQLLAAVLVAVSGLAALVLWHLARRGRLIRDGLGPPRRIRWPEDPDGRPDRTEEP</sequence>
<dbReference type="Proteomes" id="UP000317835">
    <property type="component" value="Chromosome"/>
</dbReference>
<accession>A0A518H6W4</accession>
<gene>
    <name evidence="3" type="ORF">ElP_45060</name>
</gene>
<keyword evidence="2" id="KW-0472">Membrane</keyword>
<dbReference type="AlphaFoldDB" id="A0A518H6W4"/>
<organism evidence="3 4">
    <name type="scientific">Tautonia plasticadhaerens</name>
    <dbReference type="NCBI Taxonomy" id="2527974"/>
    <lineage>
        <taxon>Bacteria</taxon>
        <taxon>Pseudomonadati</taxon>
        <taxon>Planctomycetota</taxon>
        <taxon>Planctomycetia</taxon>
        <taxon>Isosphaerales</taxon>
        <taxon>Isosphaeraceae</taxon>
        <taxon>Tautonia</taxon>
    </lineage>
</organism>
<reference evidence="3 4" key="1">
    <citation type="submission" date="2019-02" db="EMBL/GenBank/DDBJ databases">
        <title>Deep-cultivation of Planctomycetes and their phenomic and genomic characterization uncovers novel biology.</title>
        <authorList>
            <person name="Wiegand S."/>
            <person name="Jogler M."/>
            <person name="Boedeker C."/>
            <person name="Pinto D."/>
            <person name="Vollmers J."/>
            <person name="Rivas-Marin E."/>
            <person name="Kohn T."/>
            <person name="Peeters S.H."/>
            <person name="Heuer A."/>
            <person name="Rast P."/>
            <person name="Oberbeckmann S."/>
            <person name="Bunk B."/>
            <person name="Jeske O."/>
            <person name="Meyerdierks A."/>
            <person name="Storesund J.E."/>
            <person name="Kallscheuer N."/>
            <person name="Luecker S."/>
            <person name="Lage O.M."/>
            <person name="Pohl T."/>
            <person name="Merkel B.J."/>
            <person name="Hornburger P."/>
            <person name="Mueller R.-W."/>
            <person name="Bruemmer F."/>
            <person name="Labrenz M."/>
            <person name="Spormann A.M."/>
            <person name="Op den Camp H."/>
            <person name="Overmann J."/>
            <person name="Amann R."/>
            <person name="Jetten M.S.M."/>
            <person name="Mascher T."/>
            <person name="Medema M.H."/>
            <person name="Devos D.P."/>
            <person name="Kaster A.-K."/>
            <person name="Ovreas L."/>
            <person name="Rohde M."/>
            <person name="Galperin M.Y."/>
            <person name="Jogler C."/>
        </authorList>
    </citation>
    <scope>NUCLEOTIDE SEQUENCE [LARGE SCALE GENOMIC DNA]</scope>
    <source>
        <strain evidence="3 4">ElP</strain>
    </source>
</reference>
<evidence type="ECO:0000313" key="4">
    <source>
        <dbReference type="Proteomes" id="UP000317835"/>
    </source>
</evidence>
<keyword evidence="2" id="KW-1133">Transmembrane helix</keyword>
<feature type="compositionally biased region" description="Basic and acidic residues" evidence="1">
    <location>
        <begin position="76"/>
        <end position="91"/>
    </location>
</feature>
<dbReference type="RefSeq" id="WP_145273061.1">
    <property type="nucleotide sequence ID" value="NZ_CP036426.1"/>
</dbReference>
<name>A0A518H6W4_9BACT</name>
<evidence type="ECO:0000313" key="3">
    <source>
        <dbReference type="EMBL" id="QDV36578.1"/>
    </source>
</evidence>
<dbReference type="OrthoDB" id="9946158at2"/>
<dbReference type="KEGG" id="tpla:ElP_45060"/>
<feature type="transmembrane region" description="Helical" evidence="2">
    <location>
        <begin position="39"/>
        <end position="59"/>
    </location>
</feature>
<feature type="compositionally biased region" description="Basic and acidic residues" evidence="1">
    <location>
        <begin position="1"/>
        <end position="11"/>
    </location>
</feature>
<feature type="region of interest" description="Disordered" evidence="1">
    <location>
        <begin position="1"/>
        <end position="27"/>
    </location>
</feature>
<feature type="region of interest" description="Disordered" evidence="1">
    <location>
        <begin position="66"/>
        <end position="91"/>
    </location>
</feature>
<keyword evidence="2" id="KW-0812">Transmembrane</keyword>
<protein>
    <submittedName>
        <fullName evidence="3">Uncharacterized protein</fullName>
    </submittedName>
</protein>
<dbReference type="EMBL" id="CP036426">
    <property type="protein sequence ID" value="QDV36578.1"/>
    <property type="molecule type" value="Genomic_DNA"/>
</dbReference>
<evidence type="ECO:0000256" key="2">
    <source>
        <dbReference type="SAM" id="Phobius"/>
    </source>
</evidence>
<proteinExistence type="predicted"/>
<keyword evidence="4" id="KW-1185">Reference proteome</keyword>